<dbReference type="InterPro" id="IPR051044">
    <property type="entry name" value="MAG_DAG_Lipase"/>
</dbReference>
<dbReference type="InterPro" id="IPR022742">
    <property type="entry name" value="Hydrolase_4"/>
</dbReference>
<dbReference type="RefSeq" id="WP_189607775.1">
    <property type="nucleotide sequence ID" value="NZ_BMXR01000003.1"/>
</dbReference>
<name>A0A918K6G2_9GAMM</name>
<reference evidence="2" key="1">
    <citation type="journal article" date="2014" name="Int. J. Syst. Evol. Microbiol.">
        <title>Complete genome sequence of Corynebacterium casei LMG S-19264T (=DSM 44701T), isolated from a smear-ripened cheese.</title>
        <authorList>
            <consortium name="US DOE Joint Genome Institute (JGI-PGF)"/>
            <person name="Walter F."/>
            <person name="Albersmeier A."/>
            <person name="Kalinowski J."/>
            <person name="Ruckert C."/>
        </authorList>
    </citation>
    <scope>NUCLEOTIDE SEQUENCE</scope>
    <source>
        <strain evidence="2">KCTC 22169</strain>
    </source>
</reference>
<reference evidence="2" key="2">
    <citation type="submission" date="2020-09" db="EMBL/GenBank/DDBJ databases">
        <authorList>
            <person name="Sun Q."/>
            <person name="Kim S."/>
        </authorList>
    </citation>
    <scope>NUCLEOTIDE SEQUENCE</scope>
    <source>
        <strain evidence="2">KCTC 22169</strain>
    </source>
</reference>
<feature type="domain" description="Serine aminopeptidase S33" evidence="1">
    <location>
        <begin position="25"/>
        <end position="284"/>
    </location>
</feature>
<dbReference type="InterPro" id="IPR029058">
    <property type="entry name" value="AB_hydrolase_fold"/>
</dbReference>
<dbReference type="Proteomes" id="UP000626148">
    <property type="component" value="Unassembled WGS sequence"/>
</dbReference>
<organism evidence="2 3">
    <name type="scientific">Saccharospirillum salsuginis</name>
    <dbReference type="NCBI Taxonomy" id="418750"/>
    <lineage>
        <taxon>Bacteria</taxon>
        <taxon>Pseudomonadati</taxon>
        <taxon>Pseudomonadota</taxon>
        <taxon>Gammaproteobacteria</taxon>
        <taxon>Oceanospirillales</taxon>
        <taxon>Saccharospirillaceae</taxon>
        <taxon>Saccharospirillum</taxon>
    </lineage>
</organism>
<dbReference type="Pfam" id="PF12146">
    <property type="entry name" value="Hydrolase_4"/>
    <property type="match status" value="1"/>
</dbReference>
<dbReference type="Gene3D" id="3.40.50.1820">
    <property type="entry name" value="alpha/beta hydrolase"/>
    <property type="match status" value="1"/>
</dbReference>
<protein>
    <recommendedName>
        <fullName evidence="1">Serine aminopeptidase S33 domain-containing protein</fullName>
    </recommendedName>
</protein>
<proteinExistence type="predicted"/>
<evidence type="ECO:0000313" key="3">
    <source>
        <dbReference type="Proteomes" id="UP000626148"/>
    </source>
</evidence>
<dbReference type="PANTHER" id="PTHR11614">
    <property type="entry name" value="PHOSPHOLIPASE-RELATED"/>
    <property type="match status" value="1"/>
</dbReference>
<evidence type="ECO:0000259" key="1">
    <source>
        <dbReference type="Pfam" id="PF12146"/>
    </source>
</evidence>
<dbReference type="AlphaFoldDB" id="A0A918K6G2"/>
<sequence>MQYLEELLPASDDHEIPVKVWRPREPNSVLVISHGMAEHASRYAPLAEWLTERDVAVVAVEHRGHSDHCDDKDLGHYADSDGWNMVVTDLDDVVSYAKSLEPGRPVTLFGHSMGSFIAQSYAQRFGDRLDALVLSATNRINKPQLRVSKWMVDAIKAVRGPRHVSDLIEGMTFGAFNKQFKPNRTSHDWLSRDPVQVDEYLEDAYCGFGCTTQLWSDFIGGMMTIDPTRWRKDLPVHVMSGTDDPVGEMGKGIAKHIEAIRAAGVTVGSTRLFEGGRHELVNEINASEVWEHLLSCIARPA</sequence>
<evidence type="ECO:0000313" key="2">
    <source>
        <dbReference type="EMBL" id="GGX48111.1"/>
    </source>
</evidence>
<gene>
    <name evidence="2" type="ORF">GCM10007392_13750</name>
</gene>
<dbReference type="SUPFAM" id="SSF53474">
    <property type="entry name" value="alpha/beta-Hydrolases"/>
    <property type="match status" value="1"/>
</dbReference>
<accession>A0A918K6G2</accession>
<keyword evidence="3" id="KW-1185">Reference proteome</keyword>
<comment type="caution">
    <text evidence="2">The sequence shown here is derived from an EMBL/GenBank/DDBJ whole genome shotgun (WGS) entry which is preliminary data.</text>
</comment>
<dbReference type="EMBL" id="BMXR01000003">
    <property type="protein sequence ID" value="GGX48111.1"/>
    <property type="molecule type" value="Genomic_DNA"/>
</dbReference>